<dbReference type="EMBL" id="CAJQZP010001278">
    <property type="protein sequence ID" value="CAG5035779.1"/>
    <property type="molecule type" value="Genomic_DNA"/>
</dbReference>
<evidence type="ECO:0000313" key="1">
    <source>
        <dbReference type="EMBL" id="CAG5035779.1"/>
    </source>
</evidence>
<sequence length="78" mass="8895">MSLQKLYLNLLEEEELEVEETQFIVQYLNYRWQYRFCEDKAAGCASVCTARPSPASRLDTSPLCRAACSLAAQNSIEK</sequence>
<name>A0A8S3XP75_PARAO</name>
<evidence type="ECO:0000313" key="2">
    <source>
        <dbReference type="Proteomes" id="UP000691718"/>
    </source>
</evidence>
<accession>A0A8S3XP75</accession>
<organism evidence="1 2">
    <name type="scientific">Parnassius apollo</name>
    <name type="common">Apollo butterfly</name>
    <name type="synonym">Papilio apollo</name>
    <dbReference type="NCBI Taxonomy" id="110799"/>
    <lineage>
        <taxon>Eukaryota</taxon>
        <taxon>Metazoa</taxon>
        <taxon>Ecdysozoa</taxon>
        <taxon>Arthropoda</taxon>
        <taxon>Hexapoda</taxon>
        <taxon>Insecta</taxon>
        <taxon>Pterygota</taxon>
        <taxon>Neoptera</taxon>
        <taxon>Endopterygota</taxon>
        <taxon>Lepidoptera</taxon>
        <taxon>Glossata</taxon>
        <taxon>Ditrysia</taxon>
        <taxon>Papilionoidea</taxon>
        <taxon>Papilionidae</taxon>
        <taxon>Parnassiinae</taxon>
        <taxon>Parnassini</taxon>
        <taxon>Parnassius</taxon>
        <taxon>Parnassius</taxon>
    </lineage>
</organism>
<gene>
    <name evidence="1" type="ORF">PAPOLLO_LOCUS20649</name>
</gene>
<dbReference type="Proteomes" id="UP000691718">
    <property type="component" value="Unassembled WGS sequence"/>
</dbReference>
<dbReference type="AlphaFoldDB" id="A0A8S3XP75"/>
<proteinExistence type="predicted"/>
<comment type="caution">
    <text evidence="1">The sequence shown here is derived from an EMBL/GenBank/DDBJ whole genome shotgun (WGS) entry which is preliminary data.</text>
</comment>
<protein>
    <submittedName>
        <fullName evidence="1">(apollo) hypothetical protein</fullName>
    </submittedName>
</protein>
<reference evidence="1" key="1">
    <citation type="submission" date="2021-04" db="EMBL/GenBank/DDBJ databases">
        <authorList>
            <person name="Tunstrom K."/>
        </authorList>
    </citation>
    <scope>NUCLEOTIDE SEQUENCE</scope>
</reference>
<keyword evidence="2" id="KW-1185">Reference proteome</keyword>